<feature type="domain" description="DUF6532" evidence="2">
    <location>
        <begin position="183"/>
        <end position="366"/>
    </location>
</feature>
<dbReference type="EMBL" id="KV424002">
    <property type="protein sequence ID" value="KZT55019.1"/>
    <property type="molecule type" value="Genomic_DNA"/>
</dbReference>
<feature type="region of interest" description="Disordered" evidence="1">
    <location>
        <begin position="718"/>
        <end position="754"/>
    </location>
</feature>
<name>A0A165EJX7_9BASI</name>
<evidence type="ECO:0000313" key="3">
    <source>
        <dbReference type="EMBL" id="KZT55019.1"/>
    </source>
</evidence>
<feature type="compositionally biased region" description="Basic and acidic residues" evidence="1">
    <location>
        <begin position="671"/>
        <end position="685"/>
    </location>
</feature>
<feature type="compositionally biased region" description="Acidic residues" evidence="1">
    <location>
        <begin position="903"/>
        <end position="927"/>
    </location>
</feature>
<feature type="compositionally biased region" description="Polar residues" evidence="1">
    <location>
        <begin position="484"/>
        <end position="499"/>
    </location>
</feature>
<sequence>MPSKSITKCIEALIIPNGGSTATTEVLQEVTSIIVGHNEPPIGPPDNAGSASAHSSTDITWGGNDAVSRPSVSSALTPANASTFGEQLEGGTQRNKRQRRVSSQPVAFSLDDSRSDKKRKRRRIDPEISIGTEQPRSLRRLYTASPSSNSSESVFAYPLSSLDPVGENLSSYKPTMQITLQSAKKWYRIRLLTNGMYGRQEEADEADLSESADAANQEAMRAIPPHPIRNTKYWLRGRFKTKAQNLICGAYPDVFKLHSEAKTIQLQLTRESNEKRKKHFEKQLLKKQHQLSTGITTLLQDGRFLYQNYNCLVTDSPCSGLFLHDAIKELMAAMCYSKSPGCGDAARHPDYFDPPPAPLIAFSSAITGVLKPRNLDVQVEAVYFEMLGLLDEYAALYPKAFQDGMAELSQFCFNLWESMTLVDALSSVSRAPRDAPIQGLSVRALARSSESSEDGDHQETPEKTGTTTSATTRKRRLHTKRGTRSGSVYLSSVAQSTQGAKDFEPPYQQGPGRQKTALEALLGLSPSQLEQRGFVEEADGPQFIPLTELQKKRIMAWQQETAVQLGARLAVEQAARLDTSATDPLPLIDYRDEEEEIAWPELKIVADDRGNPTASEDHLAAISSRGSNSQYRGSLVEQYSRPISLERILRQYQAQDRRVRGASRTTSQSSLDKEKNATQHIDTELPTKSLIPVPPRTKLEKFYFSLDMKDVQIDAIPRRKEGEVRKKRKRKATSSRAAIPKTNKRRKSKDTQLPLNRQVLSTPRSIEPAVTARNKTSSGKSLDTIDRSLQIMPQKKPLYQLQAYTRPLRLTLQKSKGILHVLVGFLHAYPNRALLGNFVIKAAVAANAEVRKQVSESTVHTKGEANAPIDSNDRSDAELDSNFGTQEGNNKDQKEKEEREADNGEEDEEDDQDYDHEGQEQEVDDQEGSQNDKWEGSSISDEPAAEVDFKRYPHAFWVIKDTAWWIRSVMKTKARLLVQMHWAEALSGPPRLVKERVKRLLARGNFCQQIFDPMEPESKPKNAFRNPILSWLIALVYCAPTGGSSEAFKYRKMFSEATPFIIAFAATTIHHILESYTSGAQKNLRINTRVERDNYFLYLGRLASYEKAKPTRYEKLLVEFGAAYQNPKTLSDARNVCIGRHNAVDSTPDDDEMPFNSDEE</sequence>
<keyword evidence="4" id="KW-1185">Reference proteome</keyword>
<evidence type="ECO:0000313" key="4">
    <source>
        <dbReference type="Proteomes" id="UP000076842"/>
    </source>
</evidence>
<dbReference type="AlphaFoldDB" id="A0A165EJX7"/>
<feature type="compositionally biased region" description="Polar residues" evidence="1">
    <location>
        <begin position="70"/>
        <end position="93"/>
    </location>
</feature>
<feature type="domain" description="DUF6532" evidence="2">
    <location>
        <begin position="954"/>
        <end position="1103"/>
    </location>
</feature>
<feature type="compositionally biased region" description="Basic and acidic residues" evidence="1">
    <location>
        <begin position="889"/>
        <end position="902"/>
    </location>
</feature>
<feature type="region of interest" description="Disordered" evidence="1">
    <location>
        <begin position="855"/>
        <end position="942"/>
    </location>
</feature>
<dbReference type="InterPro" id="IPR045341">
    <property type="entry name" value="DUF6532"/>
</dbReference>
<gene>
    <name evidence="3" type="ORF">CALCODRAFT_510352</name>
</gene>
<accession>A0A165EJX7</accession>
<organism evidence="3 4">
    <name type="scientific">Calocera cornea HHB12733</name>
    <dbReference type="NCBI Taxonomy" id="1353952"/>
    <lineage>
        <taxon>Eukaryota</taxon>
        <taxon>Fungi</taxon>
        <taxon>Dikarya</taxon>
        <taxon>Basidiomycota</taxon>
        <taxon>Agaricomycotina</taxon>
        <taxon>Dacrymycetes</taxon>
        <taxon>Dacrymycetales</taxon>
        <taxon>Dacrymycetaceae</taxon>
        <taxon>Calocera</taxon>
    </lineage>
</organism>
<dbReference type="Proteomes" id="UP000076842">
    <property type="component" value="Unassembled WGS sequence"/>
</dbReference>
<evidence type="ECO:0000259" key="2">
    <source>
        <dbReference type="Pfam" id="PF20149"/>
    </source>
</evidence>
<feature type="region of interest" description="Disordered" evidence="1">
    <location>
        <begin position="442"/>
        <end position="512"/>
    </location>
</feature>
<feature type="compositionally biased region" description="Polar residues" evidence="1">
    <location>
        <begin position="49"/>
        <end position="59"/>
    </location>
</feature>
<feature type="compositionally biased region" description="Acidic residues" evidence="1">
    <location>
        <begin position="1147"/>
        <end position="1160"/>
    </location>
</feature>
<dbReference type="InParanoid" id="A0A165EJX7"/>
<dbReference type="Pfam" id="PF20149">
    <property type="entry name" value="DUF6532"/>
    <property type="match status" value="2"/>
</dbReference>
<protein>
    <recommendedName>
        <fullName evidence="2">DUF6532 domain-containing protein</fullName>
    </recommendedName>
</protein>
<feature type="region of interest" description="Disordered" evidence="1">
    <location>
        <begin position="36"/>
        <end position="153"/>
    </location>
</feature>
<reference evidence="3 4" key="1">
    <citation type="journal article" date="2016" name="Mol. Biol. Evol.">
        <title>Comparative Genomics of Early-Diverging Mushroom-Forming Fungi Provides Insights into the Origins of Lignocellulose Decay Capabilities.</title>
        <authorList>
            <person name="Nagy L.G."/>
            <person name="Riley R."/>
            <person name="Tritt A."/>
            <person name="Adam C."/>
            <person name="Daum C."/>
            <person name="Floudas D."/>
            <person name="Sun H."/>
            <person name="Yadav J.S."/>
            <person name="Pangilinan J."/>
            <person name="Larsson K.H."/>
            <person name="Matsuura K."/>
            <person name="Barry K."/>
            <person name="Labutti K."/>
            <person name="Kuo R."/>
            <person name="Ohm R.A."/>
            <person name="Bhattacharya S.S."/>
            <person name="Shirouzu T."/>
            <person name="Yoshinaga Y."/>
            <person name="Martin F.M."/>
            <person name="Grigoriev I.V."/>
            <person name="Hibbett D.S."/>
        </authorList>
    </citation>
    <scope>NUCLEOTIDE SEQUENCE [LARGE SCALE GENOMIC DNA]</scope>
    <source>
        <strain evidence="3 4">HHB12733</strain>
    </source>
</reference>
<dbReference type="OrthoDB" id="10551391at2759"/>
<feature type="region of interest" description="Disordered" evidence="1">
    <location>
        <begin position="1141"/>
        <end position="1160"/>
    </location>
</feature>
<feature type="compositionally biased region" description="Polar residues" evidence="1">
    <location>
        <begin position="144"/>
        <end position="153"/>
    </location>
</feature>
<evidence type="ECO:0000256" key="1">
    <source>
        <dbReference type="SAM" id="MobiDB-lite"/>
    </source>
</evidence>
<feature type="compositionally biased region" description="Basic residues" evidence="1">
    <location>
        <begin position="472"/>
        <end position="483"/>
    </location>
</feature>
<proteinExistence type="predicted"/>
<feature type="region of interest" description="Disordered" evidence="1">
    <location>
        <begin position="656"/>
        <end position="692"/>
    </location>
</feature>